<proteinExistence type="predicted"/>
<evidence type="ECO:0000313" key="4">
    <source>
        <dbReference type="EMBL" id="KAF5187337.1"/>
    </source>
</evidence>
<sequence length="376" mass="43731">VKKETKTKRIEDSKKKGILTEERNWEDLMSEMLDMILSNLFLGDCIRFRLTCKSWMSITPPLRLNHLPTQPESGSQCFPWLISFPKNNKDVCTFYHPINSDAYRMNIPELAGAFIRNAKYGWLLMIREETCIFLFNPFTMEIVKLPELGEGERFLSISFSSPPTSSDFVVFGREGYDILVYYKGKETWRRYPIKIIYELIASACNPVFSGGIFYFLCRDGRLGLLNPNAIDEESQWTILPETILFPLSFHSDYMKSVSNFIVEYDGEILSVYVGFRGEQISVFKFDHTKRKWNKLESLGDKMIFLSHTASLLLPVPTQFKGLENRIYFPRLHEKDNIFYSLSTGKYHCFGSKHSRGDWFNTTEHCFSAWIQNPSGL</sequence>
<dbReference type="Proteomes" id="UP000554482">
    <property type="component" value="Unassembled WGS sequence"/>
</dbReference>
<organism evidence="4 5">
    <name type="scientific">Thalictrum thalictroides</name>
    <name type="common">Rue-anemone</name>
    <name type="synonym">Anemone thalictroides</name>
    <dbReference type="NCBI Taxonomy" id="46969"/>
    <lineage>
        <taxon>Eukaryota</taxon>
        <taxon>Viridiplantae</taxon>
        <taxon>Streptophyta</taxon>
        <taxon>Embryophyta</taxon>
        <taxon>Tracheophyta</taxon>
        <taxon>Spermatophyta</taxon>
        <taxon>Magnoliopsida</taxon>
        <taxon>Ranunculales</taxon>
        <taxon>Ranunculaceae</taxon>
        <taxon>Thalictroideae</taxon>
        <taxon>Thalictrum</taxon>
    </lineage>
</organism>
<dbReference type="PANTHER" id="PTHR33127">
    <property type="entry name" value="TRANSMEMBRANE PROTEIN"/>
    <property type="match status" value="1"/>
</dbReference>
<dbReference type="InterPro" id="IPR036047">
    <property type="entry name" value="F-box-like_dom_sf"/>
</dbReference>
<feature type="domain" description="KIB1-4 beta-propeller" evidence="3">
    <location>
        <begin position="94"/>
        <end position="335"/>
    </location>
</feature>
<protein>
    <submittedName>
        <fullName evidence="4">F-box family protein</fullName>
    </submittedName>
</protein>
<evidence type="ECO:0000259" key="2">
    <source>
        <dbReference type="Pfam" id="PF00646"/>
    </source>
</evidence>
<dbReference type="PANTHER" id="PTHR33127:SF5">
    <property type="entry name" value="TRANSMEMBRANE PROTEIN"/>
    <property type="match status" value="1"/>
</dbReference>
<dbReference type="SUPFAM" id="SSF50965">
    <property type="entry name" value="Galactose oxidase, central domain"/>
    <property type="match status" value="1"/>
</dbReference>
<dbReference type="Pfam" id="PF00646">
    <property type="entry name" value="F-box"/>
    <property type="match status" value="1"/>
</dbReference>
<feature type="non-terminal residue" evidence="4">
    <location>
        <position position="1"/>
    </location>
</feature>
<gene>
    <name evidence="4" type="ORF">FRX31_023076</name>
</gene>
<feature type="transmembrane region" description="Helical" evidence="1">
    <location>
        <begin position="195"/>
        <end position="216"/>
    </location>
</feature>
<keyword evidence="1" id="KW-1133">Transmembrane helix</keyword>
<evidence type="ECO:0000313" key="5">
    <source>
        <dbReference type="Proteomes" id="UP000554482"/>
    </source>
</evidence>
<dbReference type="AlphaFoldDB" id="A0A7J6VRF4"/>
<dbReference type="EMBL" id="JABWDY010028137">
    <property type="protein sequence ID" value="KAF5187337.1"/>
    <property type="molecule type" value="Genomic_DNA"/>
</dbReference>
<reference evidence="4 5" key="1">
    <citation type="submission" date="2020-06" db="EMBL/GenBank/DDBJ databases">
        <title>Transcriptomic and genomic resources for Thalictrum thalictroides and T. hernandezii: Facilitating candidate gene discovery in an emerging model plant lineage.</title>
        <authorList>
            <person name="Arias T."/>
            <person name="Riano-Pachon D.M."/>
            <person name="Di Stilio V.S."/>
        </authorList>
    </citation>
    <scope>NUCLEOTIDE SEQUENCE [LARGE SCALE GENOMIC DNA]</scope>
    <source>
        <strain evidence="5">cv. WT478/WT964</strain>
        <tissue evidence="4">Leaves</tissue>
    </source>
</reference>
<keyword evidence="1" id="KW-0812">Transmembrane</keyword>
<dbReference type="InterPro" id="IPR005174">
    <property type="entry name" value="KIB1-4_b-propeller"/>
</dbReference>
<keyword evidence="5" id="KW-1185">Reference proteome</keyword>
<dbReference type="OrthoDB" id="1863935at2759"/>
<feature type="domain" description="F-box" evidence="2">
    <location>
        <begin position="25"/>
        <end position="58"/>
    </location>
</feature>
<accession>A0A7J6VRF4</accession>
<dbReference type="InterPro" id="IPR001810">
    <property type="entry name" value="F-box_dom"/>
</dbReference>
<dbReference type="Pfam" id="PF03478">
    <property type="entry name" value="Beta-prop_KIB1-4"/>
    <property type="match status" value="1"/>
</dbReference>
<evidence type="ECO:0000259" key="3">
    <source>
        <dbReference type="Pfam" id="PF03478"/>
    </source>
</evidence>
<keyword evidence="1" id="KW-0472">Membrane</keyword>
<dbReference type="SUPFAM" id="SSF81383">
    <property type="entry name" value="F-box domain"/>
    <property type="match status" value="1"/>
</dbReference>
<dbReference type="CDD" id="cd09917">
    <property type="entry name" value="F-box_SF"/>
    <property type="match status" value="1"/>
</dbReference>
<name>A0A7J6VRF4_THATH</name>
<evidence type="ECO:0000256" key="1">
    <source>
        <dbReference type="SAM" id="Phobius"/>
    </source>
</evidence>
<comment type="caution">
    <text evidence="4">The sequence shown here is derived from an EMBL/GenBank/DDBJ whole genome shotgun (WGS) entry which is preliminary data.</text>
</comment>
<dbReference type="InterPro" id="IPR011043">
    <property type="entry name" value="Gal_Oxase/kelch_b-propeller"/>
</dbReference>